<accession>A0ABT3YJ91</accession>
<dbReference type="EMBL" id="JAOVZQ010000001">
    <property type="protein sequence ID" value="MCY0095961.1"/>
    <property type="molecule type" value="Genomic_DNA"/>
</dbReference>
<dbReference type="RefSeq" id="WP_267613820.1">
    <property type="nucleotide sequence ID" value="NZ_JAOVZQ010000001.1"/>
</dbReference>
<gene>
    <name evidence="1" type="ORF">OEG82_18345</name>
</gene>
<comment type="caution">
    <text evidence="1">The sequence shown here is derived from an EMBL/GenBank/DDBJ whole genome shotgun (WGS) entry which is preliminary data.</text>
</comment>
<reference evidence="1" key="1">
    <citation type="submission" date="2022-10" db="EMBL/GenBank/DDBJ databases">
        <title>Hoeflea sp. J2-29, isolated from marine algae.</title>
        <authorList>
            <person name="Kristyanto S."/>
            <person name="Kim J.M."/>
            <person name="Jeon C.O."/>
        </authorList>
    </citation>
    <scope>NUCLEOTIDE SEQUENCE</scope>
    <source>
        <strain evidence="1">J2-29</strain>
    </source>
</reference>
<dbReference type="Proteomes" id="UP001081283">
    <property type="component" value="Unassembled WGS sequence"/>
</dbReference>
<keyword evidence="2" id="KW-1185">Reference proteome</keyword>
<sequence length="96" mass="9904">MPELFPVSSSGAVSSPMPETAAVDTVAPLPVMAGSGKVTARIAPAVWPSPGAVDLVSQLLDLSETVITHTATNTAPESDSDFWDMLAAALSRQPRD</sequence>
<protein>
    <submittedName>
        <fullName evidence="1">Uncharacterized protein</fullName>
    </submittedName>
</protein>
<organism evidence="1 2">
    <name type="scientific">Hoeflea ulvae</name>
    <dbReference type="NCBI Taxonomy" id="2983764"/>
    <lineage>
        <taxon>Bacteria</taxon>
        <taxon>Pseudomonadati</taxon>
        <taxon>Pseudomonadota</taxon>
        <taxon>Alphaproteobacteria</taxon>
        <taxon>Hyphomicrobiales</taxon>
        <taxon>Rhizobiaceae</taxon>
        <taxon>Hoeflea</taxon>
    </lineage>
</organism>
<proteinExistence type="predicted"/>
<evidence type="ECO:0000313" key="1">
    <source>
        <dbReference type="EMBL" id="MCY0095961.1"/>
    </source>
</evidence>
<evidence type="ECO:0000313" key="2">
    <source>
        <dbReference type="Proteomes" id="UP001081283"/>
    </source>
</evidence>
<name>A0ABT3YJ91_9HYPH</name>